<dbReference type="EMBL" id="CM009290">
    <property type="protein sequence ID" value="PNT55375.1"/>
    <property type="molecule type" value="Genomic_DNA"/>
</dbReference>
<dbReference type="InterPro" id="IPR056010">
    <property type="entry name" value="DUF7588"/>
</dbReference>
<proteinExistence type="predicted"/>
<reference evidence="2 3" key="1">
    <citation type="journal article" date="2006" name="Science">
        <title>The genome of black cottonwood, Populus trichocarpa (Torr. &amp; Gray).</title>
        <authorList>
            <person name="Tuskan G.A."/>
            <person name="Difazio S."/>
            <person name="Jansson S."/>
            <person name="Bohlmann J."/>
            <person name="Grigoriev I."/>
            <person name="Hellsten U."/>
            <person name="Putnam N."/>
            <person name="Ralph S."/>
            <person name="Rombauts S."/>
            <person name="Salamov A."/>
            <person name="Schein J."/>
            <person name="Sterck L."/>
            <person name="Aerts A."/>
            <person name="Bhalerao R.R."/>
            <person name="Bhalerao R.P."/>
            <person name="Blaudez D."/>
            <person name="Boerjan W."/>
            <person name="Brun A."/>
            <person name="Brunner A."/>
            <person name="Busov V."/>
            <person name="Campbell M."/>
            <person name="Carlson J."/>
            <person name="Chalot M."/>
            <person name="Chapman J."/>
            <person name="Chen G.L."/>
            <person name="Cooper D."/>
            <person name="Coutinho P.M."/>
            <person name="Couturier J."/>
            <person name="Covert S."/>
            <person name="Cronk Q."/>
            <person name="Cunningham R."/>
            <person name="Davis J."/>
            <person name="Degroeve S."/>
            <person name="Dejardin A."/>
            <person name="Depamphilis C."/>
            <person name="Detter J."/>
            <person name="Dirks B."/>
            <person name="Dubchak I."/>
            <person name="Duplessis S."/>
            <person name="Ehlting J."/>
            <person name="Ellis B."/>
            <person name="Gendler K."/>
            <person name="Goodstein D."/>
            <person name="Gribskov M."/>
            <person name="Grimwood J."/>
            <person name="Groover A."/>
            <person name="Gunter L."/>
            <person name="Hamberger B."/>
            <person name="Heinze B."/>
            <person name="Helariutta Y."/>
            <person name="Henrissat B."/>
            <person name="Holligan D."/>
            <person name="Holt R."/>
            <person name="Huang W."/>
            <person name="Islam-Faridi N."/>
            <person name="Jones S."/>
            <person name="Jones-Rhoades M."/>
            <person name="Jorgensen R."/>
            <person name="Joshi C."/>
            <person name="Kangasjarvi J."/>
            <person name="Karlsson J."/>
            <person name="Kelleher C."/>
            <person name="Kirkpatrick R."/>
            <person name="Kirst M."/>
            <person name="Kohler A."/>
            <person name="Kalluri U."/>
            <person name="Larimer F."/>
            <person name="Leebens-Mack J."/>
            <person name="Leple J.C."/>
            <person name="Locascio P."/>
            <person name="Lou Y."/>
            <person name="Lucas S."/>
            <person name="Martin F."/>
            <person name="Montanini B."/>
            <person name="Napoli C."/>
            <person name="Nelson D.R."/>
            <person name="Nelson C."/>
            <person name="Nieminen K."/>
            <person name="Nilsson O."/>
            <person name="Pereda V."/>
            <person name="Peter G."/>
            <person name="Philippe R."/>
            <person name="Pilate G."/>
            <person name="Poliakov A."/>
            <person name="Razumovskaya J."/>
            <person name="Richardson P."/>
            <person name="Rinaldi C."/>
            <person name="Ritland K."/>
            <person name="Rouze P."/>
            <person name="Ryaboy D."/>
            <person name="Schmutz J."/>
            <person name="Schrader J."/>
            <person name="Segerman B."/>
            <person name="Shin H."/>
            <person name="Siddiqui A."/>
            <person name="Sterky F."/>
            <person name="Terry A."/>
            <person name="Tsai C.J."/>
            <person name="Uberbacher E."/>
            <person name="Unneberg P."/>
            <person name="Vahala J."/>
            <person name="Wall K."/>
            <person name="Wessler S."/>
            <person name="Yang G."/>
            <person name="Yin T."/>
            <person name="Douglas C."/>
            <person name="Marra M."/>
            <person name="Sandberg G."/>
            <person name="Van de Peer Y."/>
            <person name="Rokhsar D."/>
        </authorList>
    </citation>
    <scope>NUCLEOTIDE SEQUENCE [LARGE SCALE GENOMIC DNA]</scope>
    <source>
        <strain evidence="3">cv. Nisqually</strain>
    </source>
</reference>
<dbReference type="Pfam" id="PF24496">
    <property type="entry name" value="DUF7588"/>
    <property type="match status" value="1"/>
</dbReference>
<dbReference type="AlphaFoldDB" id="A0A2K2C021"/>
<keyword evidence="3" id="KW-1185">Reference proteome</keyword>
<dbReference type="Proteomes" id="UP000006729">
    <property type="component" value="Chromosome 1"/>
</dbReference>
<feature type="domain" description="DUF7588" evidence="1">
    <location>
        <begin position="2"/>
        <end position="34"/>
    </location>
</feature>
<protein>
    <recommendedName>
        <fullName evidence="1">DUF7588 domain-containing protein</fullName>
    </recommendedName>
</protein>
<evidence type="ECO:0000259" key="1">
    <source>
        <dbReference type="Pfam" id="PF24496"/>
    </source>
</evidence>
<dbReference type="InParanoid" id="A0A2K2C021"/>
<organism evidence="2 3">
    <name type="scientific">Populus trichocarpa</name>
    <name type="common">Western balsam poplar</name>
    <name type="synonym">Populus balsamifera subsp. trichocarpa</name>
    <dbReference type="NCBI Taxonomy" id="3694"/>
    <lineage>
        <taxon>Eukaryota</taxon>
        <taxon>Viridiplantae</taxon>
        <taxon>Streptophyta</taxon>
        <taxon>Embryophyta</taxon>
        <taxon>Tracheophyta</taxon>
        <taxon>Spermatophyta</taxon>
        <taxon>Magnoliopsida</taxon>
        <taxon>eudicotyledons</taxon>
        <taxon>Gunneridae</taxon>
        <taxon>Pentapetalae</taxon>
        <taxon>rosids</taxon>
        <taxon>fabids</taxon>
        <taxon>Malpighiales</taxon>
        <taxon>Salicaceae</taxon>
        <taxon>Saliceae</taxon>
        <taxon>Populus</taxon>
    </lineage>
</organism>
<name>A0A2K2C021_POPTR</name>
<accession>A0A2K2C021</accession>
<gene>
    <name evidence="2" type="ORF">POPTR_001G189000</name>
</gene>
<evidence type="ECO:0000313" key="2">
    <source>
        <dbReference type="EMBL" id="PNT55375.1"/>
    </source>
</evidence>
<evidence type="ECO:0000313" key="3">
    <source>
        <dbReference type="Proteomes" id="UP000006729"/>
    </source>
</evidence>
<sequence length="120" mass="13870">MQKQFYDFVELNRIQILFFDWFELYYASAHHVTYPFASIKHACPITTRSKTPVWNLTSGPPVESDHPPPIRNIQLNHKDQTVDAAPYKIPGDDTLTNTKHIIQQNNFTNTNLNTLGKQLT</sequence>